<keyword evidence="2" id="KW-0812">Transmembrane</keyword>
<sequence length="986" mass="103584">MASDRAQIIITAIDQTKAALASVKGNLEGLSVAASKVNGVLVGLGAALSLGALVAAGKAALDTADNLSKLSQKTGISVESLSLLKPIAEQSGISLEGLAKGMQKLATAMVEAAGGSKEQVEAFSRLGVSVKDAAGQLRPTEEVLLDLADAFAAMPDGAEKSALAVKLFGKSGVELIPFLNQGRAGIEQLKQKFKELGLEISGDTAKAAEKFNDTLDTVKQALSGIAMKVAEAALPALQKLADTLVALASHGEEIMAVLRVLGEIIVAVLAVKGVAAVAALGSALAVLKAAFMRFLPVLAAVAVWEMGRGIVNMVQDIRETNRAIDEMNRQRQQLAQLSAAMEELASTGTLSVKTQMMLAAQAAERLKAALPGTADALRAIQGAATQAGEAIRQALDAETKKAAETVKQLSASYKQVAADIKAIWDARVTEIESNYKRQEAAAQNTARSESAAIRESAQALLAAEREKLAAVEAGARQMESAWKATYGQAVALARAAGQDVQAIERQAVEARIAIYSQLESAYRATVDRLIAEEQRHLQAAKAADEARLNLRLSVEDRIRELSRKGMDEYAAYQDRLRQIDEKQAQARAALAAGNYEQARKLAEEAIALAERTASAVTKQVEQNGKTVTQTMVSEGQAAATAIGEIKEAAGIADAALKGLGDAHKQAASAAGAGADEAKRALASVSDELDKLRQALLTQDKLKLDIDIEAAKAGIEKLKALTEAQQLVAKIQADTKEAQASLEKLKSDTDNLQLLAKVEADTTQVMADIDRLKGTLASANVEIPALVSFDQPRQQLASFALDAKTVLSAPTTATHTVQPDLNQYRAAVSELLRPTSSTHTIYVTKVYTNAQGGLIQKLAEGGQAVAEGFRRMSGRILGPGTETSDSVPALLSHGEFVIRAASVRKFGEDFFASLNAGFLPSLPRFAAGGAVGNAVSQVAMMAGDNGTPARDVVDLRFHVGGKPHTVQSSRETAMQLAQALRELSRGA</sequence>
<evidence type="ECO:0000256" key="1">
    <source>
        <dbReference type="SAM" id="Coils"/>
    </source>
</evidence>
<dbReference type="Proteomes" id="UP001234916">
    <property type="component" value="Chromosome"/>
</dbReference>
<feature type="coiled-coil region" evidence="1">
    <location>
        <begin position="569"/>
        <end position="612"/>
    </location>
</feature>
<protein>
    <recommendedName>
        <fullName evidence="3">Phage tail tape measure protein domain-containing protein</fullName>
    </recommendedName>
</protein>
<evidence type="ECO:0000259" key="3">
    <source>
        <dbReference type="Pfam" id="PF10145"/>
    </source>
</evidence>
<accession>A0AA49IX97</accession>
<keyword evidence="2" id="KW-0472">Membrane</keyword>
<dbReference type="InterPro" id="IPR010090">
    <property type="entry name" value="Phage_tape_meas"/>
</dbReference>
<keyword evidence="1" id="KW-0175">Coiled coil</keyword>
<feature type="transmembrane region" description="Helical" evidence="2">
    <location>
        <begin position="264"/>
        <end position="287"/>
    </location>
</feature>
<gene>
    <name evidence="4" type="ORF">OHM77_07205</name>
</gene>
<dbReference type="Pfam" id="PF10145">
    <property type="entry name" value="PhageMin_Tail"/>
    <property type="match status" value="1"/>
</dbReference>
<keyword evidence="2" id="KW-1133">Transmembrane helix</keyword>
<reference evidence="4" key="1">
    <citation type="journal article" date="2023" name="Nat. Microbiol.">
        <title>Enrichment and characterization of a nitric oxide-reducing microbial community in a continuous bioreactor.</title>
        <authorList>
            <person name="Garrido-Amador P."/>
            <person name="Stortenbeker N."/>
            <person name="Wessels H.J.C.T."/>
            <person name="Speth D.R."/>
            <person name="Garcia-Heredia I."/>
            <person name="Kartal B."/>
        </authorList>
    </citation>
    <scope>NUCLEOTIDE SEQUENCE</scope>
    <source>
        <strain evidence="4">MAG1</strain>
    </source>
</reference>
<feature type="domain" description="Phage tail tape measure protein" evidence="3">
    <location>
        <begin position="63"/>
        <end position="169"/>
    </location>
</feature>
<dbReference type="KEGG" id="npv:OHM77_07205"/>
<name>A0AA49IX97_9PROT</name>
<dbReference type="EMBL" id="CP107246">
    <property type="protein sequence ID" value="WIM04499.1"/>
    <property type="molecule type" value="Genomic_DNA"/>
</dbReference>
<dbReference type="AlphaFoldDB" id="A0AA49IX97"/>
<evidence type="ECO:0000313" key="4">
    <source>
        <dbReference type="EMBL" id="WIM04499.1"/>
    </source>
</evidence>
<evidence type="ECO:0000256" key="2">
    <source>
        <dbReference type="SAM" id="Phobius"/>
    </source>
</evidence>
<proteinExistence type="predicted"/>
<feature type="coiled-coil region" evidence="1">
    <location>
        <begin position="310"/>
        <end position="347"/>
    </location>
</feature>
<organism evidence="4">
    <name type="scientific">Candidatus Nitricoxidivorans perseverans</name>
    <dbReference type="NCBI Taxonomy" id="2975601"/>
    <lineage>
        <taxon>Bacteria</taxon>
        <taxon>Pseudomonadati</taxon>
        <taxon>Pseudomonadota</taxon>
        <taxon>Betaproteobacteria</taxon>
        <taxon>Nitrosomonadales</taxon>
        <taxon>Sterolibacteriaceae</taxon>
        <taxon>Candidatus Nitricoxidivorans</taxon>
    </lineage>
</organism>